<organism evidence="1 2">
    <name type="scientific">Novosphingobium panipatense</name>
    <dbReference type="NCBI Taxonomy" id="428991"/>
    <lineage>
        <taxon>Bacteria</taxon>
        <taxon>Pseudomonadati</taxon>
        <taxon>Pseudomonadota</taxon>
        <taxon>Alphaproteobacteria</taxon>
        <taxon>Sphingomonadales</taxon>
        <taxon>Sphingomonadaceae</taxon>
        <taxon>Novosphingobium</taxon>
    </lineage>
</organism>
<sequence>MPNAKDLSRLGQKVAAAHGWPAAKAFKAYIWSEADQARIARCAADLLTVFPTGPGTFAPLCAALAVQLDRSLDAPVHVVAGTLRLDGTPVLDFPAGTAEYSALEEDRRGHAWIMIGAHIVDPAIFRLAYSADGPAELSRHVLSVFGPDKAVYADQWRRTARLGLTYEPHRVLSAPEVDRLMGAAYQLIAARST</sequence>
<name>A0ABY1QW06_9SPHN</name>
<protein>
    <submittedName>
        <fullName evidence="1">Uncharacterized protein</fullName>
    </submittedName>
</protein>
<proteinExistence type="predicted"/>
<comment type="caution">
    <text evidence="1">The sequence shown here is derived from an EMBL/GenBank/DDBJ whole genome shotgun (WGS) entry which is preliminary data.</text>
</comment>
<evidence type="ECO:0000313" key="2">
    <source>
        <dbReference type="Proteomes" id="UP001157910"/>
    </source>
</evidence>
<dbReference type="Proteomes" id="UP001157910">
    <property type="component" value="Unassembled WGS sequence"/>
</dbReference>
<dbReference type="EMBL" id="FXUI01000020">
    <property type="protein sequence ID" value="SMP81937.1"/>
    <property type="molecule type" value="Genomic_DNA"/>
</dbReference>
<accession>A0ABY1QW06</accession>
<evidence type="ECO:0000313" key="1">
    <source>
        <dbReference type="EMBL" id="SMP81937.1"/>
    </source>
</evidence>
<reference evidence="1 2" key="1">
    <citation type="submission" date="2017-05" db="EMBL/GenBank/DDBJ databases">
        <authorList>
            <person name="Varghese N."/>
            <person name="Submissions S."/>
        </authorList>
    </citation>
    <scope>NUCLEOTIDE SEQUENCE [LARGE SCALE GENOMIC DNA]</scope>
    <source>
        <strain evidence="1 2">SM16</strain>
    </source>
</reference>
<dbReference type="RefSeq" id="WP_283407128.1">
    <property type="nucleotide sequence ID" value="NZ_FXUI01000020.1"/>
</dbReference>
<keyword evidence="2" id="KW-1185">Reference proteome</keyword>
<gene>
    <name evidence="1" type="ORF">SAMN06296065_12041</name>
</gene>